<reference evidence="1" key="1">
    <citation type="submission" date="2014-11" db="EMBL/GenBank/DDBJ databases">
        <authorList>
            <person name="Amaro Gonzalez C."/>
        </authorList>
    </citation>
    <scope>NUCLEOTIDE SEQUENCE</scope>
</reference>
<accession>A0A0E9S140</accession>
<name>A0A0E9S140_ANGAN</name>
<reference evidence="1" key="2">
    <citation type="journal article" date="2015" name="Fish Shellfish Immunol.">
        <title>Early steps in the European eel (Anguilla anguilla)-Vibrio vulnificus interaction in the gills: Role of the RtxA13 toxin.</title>
        <authorList>
            <person name="Callol A."/>
            <person name="Pajuelo D."/>
            <person name="Ebbesson L."/>
            <person name="Teles M."/>
            <person name="MacKenzie S."/>
            <person name="Amaro C."/>
        </authorList>
    </citation>
    <scope>NUCLEOTIDE SEQUENCE</scope>
</reference>
<proteinExistence type="predicted"/>
<dbReference type="EMBL" id="GBXM01073665">
    <property type="protein sequence ID" value="JAH34912.1"/>
    <property type="molecule type" value="Transcribed_RNA"/>
</dbReference>
<evidence type="ECO:0000313" key="1">
    <source>
        <dbReference type="EMBL" id="JAH34912.1"/>
    </source>
</evidence>
<protein>
    <submittedName>
        <fullName evidence="1">Uncharacterized protein</fullName>
    </submittedName>
</protein>
<sequence>MGEAEDVPHPEDGAVDVAHVKVAVLYFIYCDARQQGPLGKVEEGEANAVLNKDGEVLHLHHGLNL</sequence>
<organism evidence="1">
    <name type="scientific">Anguilla anguilla</name>
    <name type="common">European freshwater eel</name>
    <name type="synonym">Muraena anguilla</name>
    <dbReference type="NCBI Taxonomy" id="7936"/>
    <lineage>
        <taxon>Eukaryota</taxon>
        <taxon>Metazoa</taxon>
        <taxon>Chordata</taxon>
        <taxon>Craniata</taxon>
        <taxon>Vertebrata</taxon>
        <taxon>Euteleostomi</taxon>
        <taxon>Actinopterygii</taxon>
        <taxon>Neopterygii</taxon>
        <taxon>Teleostei</taxon>
        <taxon>Anguilliformes</taxon>
        <taxon>Anguillidae</taxon>
        <taxon>Anguilla</taxon>
    </lineage>
</organism>
<dbReference type="AlphaFoldDB" id="A0A0E9S140"/>